<dbReference type="EMBL" id="JASCZI010060719">
    <property type="protein sequence ID" value="MED6135541.1"/>
    <property type="molecule type" value="Genomic_DNA"/>
</dbReference>
<evidence type="ECO:0000313" key="2">
    <source>
        <dbReference type="Proteomes" id="UP001341840"/>
    </source>
</evidence>
<dbReference type="Proteomes" id="UP001341840">
    <property type="component" value="Unassembled WGS sequence"/>
</dbReference>
<organism evidence="1 2">
    <name type="scientific">Stylosanthes scabra</name>
    <dbReference type="NCBI Taxonomy" id="79078"/>
    <lineage>
        <taxon>Eukaryota</taxon>
        <taxon>Viridiplantae</taxon>
        <taxon>Streptophyta</taxon>
        <taxon>Embryophyta</taxon>
        <taxon>Tracheophyta</taxon>
        <taxon>Spermatophyta</taxon>
        <taxon>Magnoliopsida</taxon>
        <taxon>eudicotyledons</taxon>
        <taxon>Gunneridae</taxon>
        <taxon>Pentapetalae</taxon>
        <taxon>rosids</taxon>
        <taxon>fabids</taxon>
        <taxon>Fabales</taxon>
        <taxon>Fabaceae</taxon>
        <taxon>Papilionoideae</taxon>
        <taxon>50 kb inversion clade</taxon>
        <taxon>dalbergioids sensu lato</taxon>
        <taxon>Dalbergieae</taxon>
        <taxon>Pterocarpus clade</taxon>
        <taxon>Stylosanthes</taxon>
    </lineage>
</organism>
<evidence type="ECO:0000313" key="1">
    <source>
        <dbReference type="EMBL" id="MED6135541.1"/>
    </source>
</evidence>
<gene>
    <name evidence="1" type="ORF">PIB30_047486</name>
</gene>
<name>A0ABU6SGV3_9FABA</name>
<sequence length="106" mass="11530">MALRANRVSDVGKIRTASWSIGVDSYRRPGRGITDDLAIGKGEVQIKIATAFLLLPHSLSTLTLSLSVVGQGFADQYLRHRSSVCIAVTAIEHTQEVQELRQQLAA</sequence>
<accession>A0ABU6SGV3</accession>
<keyword evidence="2" id="KW-1185">Reference proteome</keyword>
<protein>
    <submittedName>
        <fullName evidence="1">Uncharacterized protein</fullName>
    </submittedName>
</protein>
<proteinExistence type="predicted"/>
<comment type="caution">
    <text evidence="1">The sequence shown here is derived from an EMBL/GenBank/DDBJ whole genome shotgun (WGS) entry which is preliminary data.</text>
</comment>
<reference evidence="1 2" key="1">
    <citation type="journal article" date="2023" name="Plants (Basel)">
        <title>Bridging the Gap: Combining Genomics and Transcriptomics Approaches to Understand Stylosanthes scabra, an Orphan Legume from the Brazilian Caatinga.</title>
        <authorList>
            <person name="Ferreira-Neto J.R.C."/>
            <person name="da Silva M.D."/>
            <person name="Binneck E."/>
            <person name="de Melo N.F."/>
            <person name="da Silva R.H."/>
            <person name="de Melo A.L.T.M."/>
            <person name="Pandolfi V."/>
            <person name="Bustamante F.O."/>
            <person name="Brasileiro-Vidal A.C."/>
            <person name="Benko-Iseppon A.M."/>
        </authorList>
    </citation>
    <scope>NUCLEOTIDE SEQUENCE [LARGE SCALE GENOMIC DNA]</scope>
    <source>
        <tissue evidence="1">Leaves</tissue>
    </source>
</reference>